<dbReference type="InterPro" id="IPR007135">
    <property type="entry name" value="Atg3/Atg10"/>
</dbReference>
<evidence type="ECO:0000313" key="7">
    <source>
        <dbReference type="EMBL" id="KAJ4761807.1"/>
    </source>
</evidence>
<dbReference type="Proteomes" id="UP001140206">
    <property type="component" value="Chromosome 4"/>
</dbReference>
<dbReference type="PANTHER" id="PTHR14957">
    <property type="entry name" value="UBIQUITIN-LIKE-CONJUGATING ENZYME ATG10"/>
    <property type="match status" value="1"/>
</dbReference>
<organism evidence="7 8">
    <name type="scientific">Rhynchospora pubera</name>
    <dbReference type="NCBI Taxonomy" id="906938"/>
    <lineage>
        <taxon>Eukaryota</taxon>
        <taxon>Viridiplantae</taxon>
        <taxon>Streptophyta</taxon>
        <taxon>Embryophyta</taxon>
        <taxon>Tracheophyta</taxon>
        <taxon>Spermatophyta</taxon>
        <taxon>Magnoliopsida</taxon>
        <taxon>Liliopsida</taxon>
        <taxon>Poales</taxon>
        <taxon>Cyperaceae</taxon>
        <taxon>Cyperoideae</taxon>
        <taxon>Rhynchosporeae</taxon>
        <taxon>Rhynchospora</taxon>
    </lineage>
</organism>
<sequence length="220" mass="25189">MRGVCTRSGSLSAADFYASAIYFSQRWNETNSDFPNWVWIPCSRLGAISEDEGYLVLEKIKLQTERNDSNLEELNNCDSSANDELTDEATLVDVHSHDAHLYDLHIAYSFTYKVPVLYFRGYKSDGCHLSLDEIKEELPSHSVEILQKSKWTFMTQEEHPYLNTPWYTLHPCGTGDWMKLLLSSTSYGENISLIQYLPAWLSVIGQTVGLRVPLELYSRS</sequence>
<gene>
    <name evidence="7" type="ORF">LUZ62_072182</name>
</gene>
<protein>
    <recommendedName>
        <fullName evidence="2">Ubiquitin-like-conjugating enzyme ATG10</fullName>
    </recommendedName>
    <alternativeName>
        <fullName evidence="6">Autophagy-related protein 10</fullName>
    </alternativeName>
</protein>
<dbReference type="EMBL" id="JAMFTS010000004">
    <property type="protein sequence ID" value="KAJ4761807.1"/>
    <property type="molecule type" value="Genomic_DNA"/>
</dbReference>
<evidence type="ECO:0000256" key="6">
    <source>
        <dbReference type="ARBA" id="ARBA00029833"/>
    </source>
</evidence>
<comment type="caution">
    <text evidence="7">The sequence shown here is derived from an EMBL/GenBank/DDBJ whole genome shotgun (WGS) entry which is preliminary data.</text>
</comment>
<proteinExistence type="inferred from homology"/>
<dbReference type="AlphaFoldDB" id="A0AAV8D5Z1"/>
<evidence type="ECO:0000313" key="8">
    <source>
        <dbReference type="Proteomes" id="UP001140206"/>
    </source>
</evidence>
<dbReference type="PANTHER" id="PTHR14957:SF1">
    <property type="entry name" value="UBIQUITIN-LIKE-CONJUGATING ENZYME ATG10"/>
    <property type="match status" value="1"/>
</dbReference>
<reference evidence="7" key="1">
    <citation type="submission" date="2022-08" db="EMBL/GenBank/DDBJ databases">
        <authorList>
            <person name="Marques A."/>
        </authorList>
    </citation>
    <scope>NUCLEOTIDE SEQUENCE</scope>
    <source>
        <strain evidence="7">RhyPub2mFocal</strain>
        <tissue evidence="7">Leaves</tissue>
    </source>
</reference>
<dbReference type="GO" id="GO:0032446">
    <property type="term" value="P:protein modification by small protein conjugation"/>
    <property type="evidence" value="ECO:0007669"/>
    <property type="project" value="TreeGrafter"/>
</dbReference>
<evidence type="ECO:0000256" key="3">
    <source>
        <dbReference type="ARBA" id="ARBA00022679"/>
    </source>
</evidence>
<dbReference type="GO" id="GO:0000045">
    <property type="term" value="P:autophagosome assembly"/>
    <property type="evidence" value="ECO:0007669"/>
    <property type="project" value="TreeGrafter"/>
</dbReference>
<dbReference type="Pfam" id="PF03987">
    <property type="entry name" value="Autophagy_act_C"/>
    <property type="match status" value="1"/>
</dbReference>
<name>A0AAV8D5Z1_9POAL</name>
<evidence type="ECO:0000256" key="4">
    <source>
        <dbReference type="ARBA" id="ARBA00022786"/>
    </source>
</evidence>
<comment type="similarity">
    <text evidence="1">Belongs to the ATG10 family.</text>
</comment>
<keyword evidence="8" id="KW-1185">Reference proteome</keyword>
<dbReference type="GO" id="GO:0005829">
    <property type="term" value="C:cytosol"/>
    <property type="evidence" value="ECO:0007669"/>
    <property type="project" value="TreeGrafter"/>
</dbReference>
<dbReference type="GO" id="GO:0000422">
    <property type="term" value="P:autophagy of mitochondrion"/>
    <property type="evidence" value="ECO:0007669"/>
    <property type="project" value="TreeGrafter"/>
</dbReference>
<dbReference type="Gene3D" id="3.30.1460.50">
    <property type="match status" value="1"/>
</dbReference>
<evidence type="ECO:0000256" key="1">
    <source>
        <dbReference type="ARBA" id="ARBA00005696"/>
    </source>
</evidence>
<evidence type="ECO:0000256" key="5">
    <source>
        <dbReference type="ARBA" id="ARBA00023006"/>
    </source>
</evidence>
<evidence type="ECO:0000256" key="2">
    <source>
        <dbReference type="ARBA" id="ARBA00021099"/>
    </source>
</evidence>
<accession>A0AAV8D5Z1</accession>
<keyword evidence="4" id="KW-0833">Ubl conjugation pathway</keyword>
<dbReference type="GO" id="GO:0061651">
    <property type="term" value="F:Atg12 conjugating enzyme activity"/>
    <property type="evidence" value="ECO:0007669"/>
    <property type="project" value="TreeGrafter"/>
</dbReference>
<keyword evidence="3" id="KW-0808">Transferase</keyword>
<keyword evidence="5" id="KW-0072">Autophagy</keyword>